<sequence length="125" mass="13670">LPVSPPLPVSSPPLPASPTCPLGYRAAMIQLRAKAPSTSYPPPPIVLPHTWASVAMLKAATPPTRGFRANYRFFGTLDHEIRRDPEREVGYGSTDSWDEMLVGMSGVPVTDETELGMRMTYFSPL</sequence>
<accession>A0A699UX79</accession>
<reference evidence="1" key="1">
    <citation type="journal article" date="2019" name="Sci. Rep.">
        <title>Draft genome of Tanacetum cinerariifolium, the natural source of mosquito coil.</title>
        <authorList>
            <person name="Yamashiro T."/>
            <person name="Shiraishi A."/>
            <person name="Satake H."/>
            <person name="Nakayama K."/>
        </authorList>
    </citation>
    <scope>NUCLEOTIDE SEQUENCE</scope>
</reference>
<dbReference type="EMBL" id="BKCJ011371825">
    <property type="protein sequence ID" value="GFD26793.1"/>
    <property type="molecule type" value="Genomic_DNA"/>
</dbReference>
<organism evidence="1">
    <name type="scientific">Tanacetum cinerariifolium</name>
    <name type="common">Dalmatian daisy</name>
    <name type="synonym">Chrysanthemum cinerariifolium</name>
    <dbReference type="NCBI Taxonomy" id="118510"/>
    <lineage>
        <taxon>Eukaryota</taxon>
        <taxon>Viridiplantae</taxon>
        <taxon>Streptophyta</taxon>
        <taxon>Embryophyta</taxon>
        <taxon>Tracheophyta</taxon>
        <taxon>Spermatophyta</taxon>
        <taxon>Magnoliopsida</taxon>
        <taxon>eudicotyledons</taxon>
        <taxon>Gunneridae</taxon>
        <taxon>Pentapetalae</taxon>
        <taxon>asterids</taxon>
        <taxon>campanulids</taxon>
        <taxon>Asterales</taxon>
        <taxon>Asteraceae</taxon>
        <taxon>Asteroideae</taxon>
        <taxon>Anthemideae</taxon>
        <taxon>Anthemidinae</taxon>
        <taxon>Tanacetum</taxon>
    </lineage>
</organism>
<comment type="caution">
    <text evidence="1">The sequence shown here is derived from an EMBL/GenBank/DDBJ whole genome shotgun (WGS) entry which is preliminary data.</text>
</comment>
<dbReference type="AlphaFoldDB" id="A0A699UX79"/>
<name>A0A699UX79_TANCI</name>
<feature type="non-terminal residue" evidence="1">
    <location>
        <position position="1"/>
    </location>
</feature>
<proteinExistence type="predicted"/>
<gene>
    <name evidence="1" type="ORF">Tci_898762</name>
</gene>
<evidence type="ECO:0000313" key="1">
    <source>
        <dbReference type="EMBL" id="GFD26793.1"/>
    </source>
</evidence>
<protein>
    <submittedName>
        <fullName evidence="1">Uncharacterized protein</fullName>
    </submittedName>
</protein>